<evidence type="ECO:0000256" key="10">
    <source>
        <dbReference type="ARBA" id="ARBA00023163"/>
    </source>
</evidence>
<keyword evidence="8" id="KW-0805">Transcription regulation</keyword>
<dbReference type="FunFam" id="3.30.160.60:FF:000207">
    <property type="entry name" value="zinc finger protein SNAI2"/>
    <property type="match status" value="1"/>
</dbReference>
<keyword evidence="2" id="KW-0217">Developmental protein</keyword>
<reference evidence="16" key="1">
    <citation type="submission" date="2001-07" db="EMBL/GenBank/DDBJ databases">
        <authorList>
            <person name="Lespinet O.G.E."/>
            <person name="Nederbragt A.J."/>
        </authorList>
    </citation>
    <scope>NUCLEOTIDE SEQUENCE</scope>
</reference>
<feature type="domain" description="C2H2-type" evidence="15">
    <location>
        <begin position="252"/>
        <end position="279"/>
    </location>
</feature>
<evidence type="ECO:0000256" key="3">
    <source>
        <dbReference type="ARBA" id="ARBA00022491"/>
    </source>
</evidence>
<feature type="domain" description="C2H2-type" evidence="15">
    <location>
        <begin position="309"/>
        <end position="336"/>
    </location>
</feature>
<dbReference type="AlphaFoldDB" id="Q8WQT9"/>
<evidence type="ECO:0000259" key="15">
    <source>
        <dbReference type="PROSITE" id="PS50157"/>
    </source>
</evidence>
<keyword evidence="6 13" id="KW-0863">Zinc-finger</keyword>
<dbReference type="Gene3D" id="3.30.160.60">
    <property type="entry name" value="Classic Zinc Finger"/>
    <property type="match status" value="3"/>
</dbReference>
<dbReference type="InterPro" id="IPR050527">
    <property type="entry name" value="Snail/Krueppel_Znf"/>
</dbReference>
<keyword evidence="3" id="KW-0678">Repressor</keyword>
<keyword evidence="7" id="KW-0862">Zinc</keyword>
<keyword evidence="5" id="KW-0677">Repeat</keyword>
<evidence type="ECO:0000256" key="2">
    <source>
        <dbReference type="ARBA" id="ARBA00022473"/>
    </source>
</evidence>
<keyword evidence="10" id="KW-0804">Transcription</keyword>
<dbReference type="Pfam" id="PF00096">
    <property type="entry name" value="zf-C2H2"/>
    <property type="match status" value="3"/>
</dbReference>
<dbReference type="GO" id="GO:0000978">
    <property type="term" value="F:RNA polymerase II cis-regulatory region sequence-specific DNA binding"/>
    <property type="evidence" value="ECO:0007669"/>
    <property type="project" value="TreeGrafter"/>
</dbReference>
<feature type="domain" description="C2H2-type" evidence="15">
    <location>
        <begin position="337"/>
        <end position="364"/>
    </location>
</feature>
<evidence type="ECO:0000256" key="8">
    <source>
        <dbReference type="ARBA" id="ARBA00023015"/>
    </source>
</evidence>
<comment type="subcellular location">
    <subcellularLocation>
        <location evidence="1">Nucleus</location>
    </subcellularLocation>
</comment>
<feature type="compositionally biased region" description="Polar residues" evidence="14">
    <location>
        <begin position="96"/>
        <end position="108"/>
    </location>
</feature>
<evidence type="ECO:0000256" key="14">
    <source>
        <dbReference type="SAM" id="MobiDB-lite"/>
    </source>
</evidence>
<dbReference type="InterPro" id="IPR013087">
    <property type="entry name" value="Znf_C2H2_type"/>
</dbReference>
<evidence type="ECO:0000256" key="11">
    <source>
        <dbReference type="ARBA" id="ARBA00023242"/>
    </source>
</evidence>
<evidence type="ECO:0000256" key="5">
    <source>
        <dbReference type="ARBA" id="ARBA00022737"/>
    </source>
</evidence>
<evidence type="ECO:0000256" key="9">
    <source>
        <dbReference type="ARBA" id="ARBA00023125"/>
    </source>
</evidence>
<dbReference type="GO" id="GO:0008270">
    <property type="term" value="F:zinc ion binding"/>
    <property type="evidence" value="ECO:0007669"/>
    <property type="project" value="UniProtKB-KW"/>
</dbReference>
<evidence type="ECO:0000256" key="12">
    <source>
        <dbReference type="ARBA" id="ARBA00037948"/>
    </source>
</evidence>
<feature type="region of interest" description="Disordered" evidence="14">
    <location>
        <begin position="96"/>
        <end position="117"/>
    </location>
</feature>
<reference evidence="16" key="2">
    <citation type="journal article" date="2002" name="Dev. Genes Evol.">
        <title>Characterisation of two snail genes in the gastropod mollusc Patella vulgata. Implications for understanding the ancestral function of the snail-related genes in Bilateria.</title>
        <authorList>
            <person name="Lespinet O."/>
            <person name="Nederbragt A.J."/>
            <person name="Cassan M."/>
            <person name="Dictus W.J."/>
            <person name="van Loon A.E."/>
            <person name="Adoutte A."/>
        </authorList>
    </citation>
    <scope>NUCLEOTIDE SEQUENCE</scope>
</reference>
<evidence type="ECO:0000256" key="1">
    <source>
        <dbReference type="ARBA" id="ARBA00004123"/>
    </source>
</evidence>
<evidence type="ECO:0000313" key="16">
    <source>
        <dbReference type="EMBL" id="AAL06240.1"/>
    </source>
</evidence>
<organism evidence="16">
    <name type="scientific">Patella vulgata</name>
    <name type="common">Common limpet</name>
    <dbReference type="NCBI Taxonomy" id="6465"/>
    <lineage>
        <taxon>Eukaryota</taxon>
        <taxon>Metazoa</taxon>
        <taxon>Spiralia</taxon>
        <taxon>Lophotrochozoa</taxon>
        <taxon>Mollusca</taxon>
        <taxon>Gastropoda</taxon>
        <taxon>Patellogastropoda</taxon>
        <taxon>Patelloidea</taxon>
        <taxon>Patellidae</taxon>
        <taxon>Patella</taxon>
    </lineage>
</organism>
<keyword evidence="11" id="KW-0539">Nucleus</keyword>
<dbReference type="FunFam" id="3.30.160.60:FF:000043">
    <property type="entry name" value="Scratch family zinc finger 2"/>
    <property type="match status" value="1"/>
</dbReference>
<feature type="domain" description="C2H2-type" evidence="15">
    <location>
        <begin position="365"/>
        <end position="383"/>
    </location>
</feature>
<keyword evidence="4" id="KW-0479">Metal-binding</keyword>
<dbReference type="PROSITE" id="PS50157">
    <property type="entry name" value="ZINC_FINGER_C2H2_2"/>
    <property type="match status" value="5"/>
</dbReference>
<gene>
    <name evidence="16" type="primary">sna1</name>
</gene>
<sequence length="393" mass="45137">MEKNPDPSEKEEVEYRLSSMEYIEIDVTDDTSVFDGHKLMTQSDILRHAHLVDNSPRHTRFSHVNEVVVERSNMMEDMLKTNKLTDQFVTLSHETPVSEKMNSQCGNTDQKEAPKSAVKPIVRPWLIEPSVKGRNQTPKTVFTPTTVKARIETKLPQNTTLIPQPVLPYCANPTATQQLDAIRLLRDRNPMFANPNPYRLFHDSSFRNNLNSWFSWLRNGMSEPQNMNHWNGQKLPDVSEPVQLNAHSPPRYQCEACQKSYSTFGGLSKHRQFHCSQQVKKEFRCKYCDKSYSSLGALKMHIRTHTLPCKCKLCGKAFSRPWLLQGHIRTHTGEKPFSCQHCGRAFADRSNLRAHLQTHAEIKKYGCKSCSKTFSRMSLLLKHGESSCMGMVR</sequence>
<proteinExistence type="evidence at transcript level"/>
<dbReference type="PANTHER" id="PTHR24388:SF54">
    <property type="entry name" value="PROTEIN ESCARGOT"/>
    <property type="match status" value="1"/>
</dbReference>
<evidence type="ECO:0000256" key="13">
    <source>
        <dbReference type="PROSITE-ProRule" id="PRU00042"/>
    </source>
</evidence>
<dbReference type="GO" id="GO:0005634">
    <property type="term" value="C:nucleus"/>
    <property type="evidence" value="ECO:0007669"/>
    <property type="project" value="UniProtKB-SubCell"/>
</dbReference>
<dbReference type="GO" id="GO:0000981">
    <property type="term" value="F:DNA-binding transcription factor activity, RNA polymerase II-specific"/>
    <property type="evidence" value="ECO:0007669"/>
    <property type="project" value="TreeGrafter"/>
</dbReference>
<protein>
    <submittedName>
        <fullName evidence="16">Sna1</fullName>
    </submittedName>
</protein>
<dbReference type="EMBL" id="AY049727">
    <property type="protein sequence ID" value="AAL06240.1"/>
    <property type="molecule type" value="mRNA"/>
</dbReference>
<feature type="domain" description="C2H2-type" evidence="15">
    <location>
        <begin position="283"/>
        <end position="306"/>
    </location>
</feature>
<dbReference type="PANTHER" id="PTHR24388">
    <property type="entry name" value="ZINC FINGER PROTEIN"/>
    <property type="match status" value="1"/>
</dbReference>
<keyword evidence="9" id="KW-0238">DNA-binding</keyword>
<evidence type="ECO:0000256" key="4">
    <source>
        <dbReference type="ARBA" id="ARBA00022723"/>
    </source>
</evidence>
<dbReference type="SUPFAM" id="SSF57667">
    <property type="entry name" value="beta-beta-alpha zinc fingers"/>
    <property type="match status" value="3"/>
</dbReference>
<name>Q8WQT9_PATVU</name>
<dbReference type="FunFam" id="3.30.160.60:FF:001114">
    <property type="entry name" value="Zinc finger protein SNAI2"/>
    <property type="match status" value="1"/>
</dbReference>
<evidence type="ECO:0000256" key="6">
    <source>
        <dbReference type="ARBA" id="ARBA00022771"/>
    </source>
</evidence>
<accession>Q8WQT9</accession>
<dbReference type="FunFam" id="3.30.160.60:FF:000085">
    <property type="entry name" value="Snail zinc finger protein"/>
    <property type="match status" value="1"/>
</dbReference>
<dbReference type="PROSITE" id="PS00028">
    <property type="entry name" value="ZINC_FINGER_C2H2_1"/>
    <property type="match status" value="4"/>
</dbReference>
<comment type="similarity">
    <text evidence="12">Belongs to the snail C2H2-type zinc-finger protein family.</text>
</comment>
<evidence type="ECO:0000256" key="7">
    <source>
        <dbReference type="ARBA" id="ARBA00022833"/>
    </source>
</evidence>
<dbReference type="SMART" id="SM00355">
    <property type="entry name" value="ZnF_C2H2"/>
    <property type="match status" value="4"/>
</dbReference>
<dbReference type="InterPro" id="IPR036236">
    <property type="entry name" value="Znf_C2H2_sf"/>
</dbReference>